<keyword evidence="1" id="KW-0175">Coiled coil</keyword>
<evidence type="ECO:0000313" key="4">
    <source>
        <dbReference type="Proteomes" id="UP000006671"/>
    </source>
</evidence>
<feature type="coiled-coil region" evidence="1">
    <location>
        <begin position="119"/>
        <end position="153"/>
    </location>
</feature>
<evidence type="ECO:0000313" key="3">
    <source>
        <dbReference type="EMBL" id="EFC37242.1"/>
    </source>
</evidence>
<organism evidence="4">
    <name type="scientific">Naegleria gruberi</name>
    <name type="common">Amoeba</name>
    <dbReference type="NCBI Taxonomy" id="5762"/>
    <lineage>
        <taxon>Eukaryota</taxon>
        <taxon>Discoba</taxon>
        <taxon>Heterolobosea</taxon>
        <taxon>Tetramitia</taxon>
        <taxon>Eutetramitia</taxon>
        <taxon>Vahlkampfiidae</taxon>
        <taxon>Naegleria</taxon>
    </lineage>
</organism>
<dbReference type="AlphaFoldDB" id="D2W133"/>
<evidence type="ECO:0000256" key="1">
    <source>
        <dbReference type="SAM" id="Coils"/>
    </source>
</evidence>
<name>D2W133_NAEGR</name>
<dbReference type="RefSeq" id="XP_002669986.1">
    <property type="nucleotide sequence ID" value="XM_002669940.1"/>
</dbReference>
<feature type="region of interest" description="Disordered" evidence="2">
    <location>
        <begin position="441"/>
        <end position="498"/>
    </location>
</feature>
<reference evidence="3 4" key="1">
    <citation type="journal article" date="2010" name="Cell">
        <title>The genome of Naegleria gruberi illuminates early eukaryotic versatility.</title>
        <authorList>
            <person name="Fritz-Laylin L.K."/>
            <person name="Prochnik S.E."/>
            <person name="Ginger M.L."/>
            <person name="Dacks J.B."/>
            <person name="Carpenter M.L."/>
            <person name="Field M.C."/>
            <person name="Kuo A."/>
            <person name="Paredez A."/>
            <person name="Chapman J."/>
            <person name="Pham J."/>
            <person name="Shu S."/>
            <person name="Neupane R."/>
            <person name="Cipriano M."/>
            <person name="Mancuso J."/>
            <person name="Tu H."/>
            <person name="Salamov A."/>
            <person name="Lindquist E."/>
            <person name="Shapiro H."/>
            <person name="Lucas S."/>
            <person name="Grigoriev I.V."/>
            <person name="Cande W.Z."/>
            <person name="Fulton C."/>
            <person name="Rokhsar D.S."/>
            <person name="Dawson S.C."/>
        </authorList>
    </citation>
    <scope>NUCLEOTIDE SEQUENCE [LARGE SCALE GENOMIC DNA]</scope>
    <source>
        <strain evidence="3 4">NEG-M</strain>
    </source>
</reference>
<dbReference type="EMBL" id="GG738920">
    <property type="protein sequence ID" value="EFC37242.1"/>
    <property type="molecule type" value="Genomic_DNA"/>
</dbReference>
<evidence type="ECO:0000256" key="2">
    <source>
        <dbReference type="SAM" id="MobiDB-lite"/>
    </source>
</evidence>
<protein>
    <submittedName>
        <fullName evidence="3">Predicted protein</fullName>
    </submittedName>
</protein>
<sequence>MKKTINGGNKLYNEQKDLRERVDQYLKEAFENRLASMMNLRVQMEELASAHKQEEDNYVHTIREILRRSTFENERRREVESSLKGKLNEVEGKLKTEFIEKQKTYEEFQNFKEKGTSIIYRLRDSLKKITEKYKEEKQKNSSLKKQLKECEDAWEDEVKKRERFESIINEKQSSNDIIWQEKFARMKEKNVQLLDEIQELEEKLHLQQEKAISASNNGESEDWKKKEKVFETKIKEFQRLLEEEESLIEDLKRKLSIKQQENSELSKELERVKLERGMSKEILDTTSVEIPKEYLDVYTEIKGLLDPEDNKNLQMDANPQDKIKAQNRFIRLLLTKLKSEEHNRVKTHKENISIVLEQEKTISFLEKKIRELENIVIEQKEQAQKESLRISKLVKGEQIDEEADDGKLRELEQKLDIITQEMNNSIRSIQEAREEKMILEEEIEEEDDEEFTTHSLKEEETEPLETNETEEIIEERLSISDNSQDELIADCKEDDEDV</sequence>
<dbReference type="OrthoDB" id="10411305at2759"/>
<feature type="coiled-coil region" evidence="1">
    <location>
        <begin position="27"/>
        <end position="57"/>
    </location>
</feature>
<dbReference type="GeneID" id="8856957"/>
<dbReference type="InParanoid" id="D2W133"/>
<feature type="compositionally biased region" description="Acidic residues" evidence="2">
    <location>
        <begin position="483"/>
        <end position="498"/>
    </location>
</feature>
<feature type="compositionally biased region" description="Acidic residues" evidence="2">
    <location>
        <begin position="459"/>
        <end position="473"/>
    </location>
</feature>
<keyword evidence="4" id="KW-1185">Reference proteome</keyword>
<feature type="compositionally biased region" description="Acidic residues" evidence="2">
    <location>
        <begin position="441"/>
        <end position="450"/>
    </location>
</feature>
<proteinExistence type="predicted"/>
<dbReference type="Proteomes" id="UP000006671">
    <property type="component" value="Unassembled WGS sequence"/>
</dbReference>
<dbReference type="KEGG" id="ngr:NAEGRDRAFT_53878"/>
<feature type="coiled-coil region" evidence="1">
    <location>
        <begin position="183"/>
        <end position="275"/>
    </location>
</feature>
<gene>
    <name evidence="3" type="ORF">NAEGRDRAFT_53878</name>
</gene>
<dbReference type="VEuPathDB" id="AmoebaDB:NAEGRDRAFT_53878"/>
<accession>D2W133</accession>
<dbReference type="eggNOG" id="ENOG502SWYZ">
    <property type="taxonomic scope" value="Eukaryota"/>
</dbReference>
<dbReference type="OMA" id="CEDAWED"/>